<accession>A0A831A452</accession>
<reference evidence="1 2" key="2">
    <citation type="submission" date="2013-04" db="EMBL/GenBank/DDBJ databases">
        <title>Comparative genomics of 12 strains of Erwinia amylovora identifies a pan-genome with a large conserved core and provides insights into host specificity.</title>
        <authorList>
            <person name="Mann R.A."/>
            <person name="Smits T.H.M."/>
            <person name="Buehlmann A."/>
            <person name="Blom J."/>
            <person name="Goesmann A."/>
            <person name="Frey J.E."/>
            <person name="Plummer K.M."/>
            <person name="Beer S.V."/>
            <person name="Luck J."/>
            <person name="Duffy B."/>
            <person name="Rodoni B."/>
        </authorList>
    </citation>
    <scope>NUCLEOTIDE SEQUENCE [LARGE SCALE GENOMIC DNA]</scope>
    <source>
        <strain evidence="2">CFBP 1232</strain>
    </source>
</reference>
<protein>
    <submittedName>
        <fullName evidence="1">Uncharacterized protein</fullName>
    </submittedName>
</protein>
<proteinExistence type="predicted"/>
<dbReference type="Proteomes" id="UP000013111">
    <property type="component" value="Unassembled WGS sequence"/>
</dbReference>
<gene>
    <name evidence="1" type="ORF">BN437_1443</name>
</gene>
<evidence type="ECO:0000313" key="2">
    <source>
        <dbReference type="Proteomes" id="UP000013111"/>
    </source>
</evidence>
<comment type="caution">
    <text evidence="1">The sequence shown here is derived from an EMBL/GenBank/DDBJ whole genome shotgun (WGS) entry which is preliminary data.</text>
</comment>
<organism evidence="1 2">
    <name type="scientific">Erwinia amylovora NBRC 12687 = CFBP 1232</name>
    <dbReference type="NCBI Taxonomy" id="1219359"/>
    <lineage>
        <taxon>Bacteria</taxon>
        <taxon>Pseudomonadati</taxon>
        <taxon>Pseudomonadota</taxon>
        <taxon>Gammaproteobacteria</taxon>
        <taxon>Enterobacterales</taxon>
        <taxon>Erwiniaceae</taxon>
        <taxon>Erwinia</taxon>
    </lineage>
</organism>
<dbReference type="EMBL" id="CAPB01000011">
    <property type="protein sequence ID" value="CCO93383.1"/>
    <property type="molecule type" value="Genomic_DNA"/>
</dbReference>
<name>A0A831A452_ERWAM</name>
<sequence>MRNKPFRRPDWSKTIPAFARADFFATQMQMLIKSTK</sequence>
<evidence type="ECO:0000313" key="1">
    <source>
        <dbReference type="EMBL" id="CCO93383.1"/>
    </source>
</evidence>
<reference evidence="1 2" key="1">
    <citation type="submission" date="2012-11" db="EMBL/GenBank/DDBJ databases">
        <authorList>
            <person name="Linke B."/>
        </authorList>
    </citation>
    <scope>NUCLEOTIDE SEQUENCE [LARGE SCALE GENOMIC DNA]</scope>
    <source>
        <strain evidence="2">CFBP 1232</strain>
    </source>
</reference>
<dbReference type="AlphaFoldDB" id="A0A831A452"/>